<comment type="caution">
    <text evidence="1">The sequence shown here is derived from an EMBL/GenBank/DDBJ whole genome shotgun (WGS) entry which is preliminary data.</text>
</comment>
<evidence type="ECO:0000313" key="2">
    <source>
        <dbReference type="Proteomes" id="UP001596298"/>
    </source>
</evidence>
<dbReference type="EMBL" id="JBHSWH010000001">
    <property type="protein sequence ID" value="MFC6704785.1"/>
    <property type="molecule type" value="Genomic_DNA"/>
</dbReference>
<reference evidence="2" key="1">
    <citation type="journal article" date="2019" name="Int. J. Syst. Evol. Microbiol.">
        <title>The Global Catalogue of Microorganisms (GCM) 10K type strain sequencing project: providing services to taxonomists for standard genome sequencing and annotation.</title>
        <authorList>
            <consortium name="The Broad Institute Genomics Platform"/>
            <consortium name="The Broad Institute Genome Sequencing Center for Infectious Disease"/>
            <person name="Wu L."/>
            <person name="Ma J."/>
        </authorList>
    </citation>
    <scope>NUCLEOTIDE SEQUENCE [LARGE SCALE GENOMIC DNA]</scope>
    <source>
        <strain evidence="2">CCUG 58127</strain>
    </source>
</reference>
<evidence type="ECO:0000313" key="1">
    <source>
        <dbReference type="EMBL" id="MFC6704785.1"/>
    </source>
</evidence>
<dbReference type="RefSeq" id="WP_382399333.1">
    <property type="nucleotide sequence ID" value="NZ_JBHSWH010000001.1"/>
</dbReference>
<dbReference type="Proteomes" id="UP001596298">
    <property type="component" value="Unassembled WGS sequence"/>
</dbReference>
<accession>A0ABW2AD49</accession>
<sequence length="188" mass="20108">MGLLSRLFDPEGSSGRLRAQAENRLQSVSQAVTDSSGDSVQALLRKNQALILEINSSAGELPTIGVVLARAVTDTVREVLTSGEADRLDIGVRVAINGTLTDYLPGSIRAYVGAVRAVTADRVVGERSGGAYRDHGAETATDALVEQLTTLRRSVEQLADASRSRDMQALQVHGRFLEDKFGESDLDL</sequence>
<protein>
    <recommendedName>
        <fullName evidence="3">YbaB/EbfC family DNA-binding protein</fullName>
    </recommendedName>
</protein>
<keyword evidence="2" id="KW-1185">Reference proteome</keyword>
<name>A0ABW2AD49_9MICO</name>
<evidence type="ECO:0008006" key="3">
    <source>
        <dbReference type="Google" id="ProtNLM"/>
    </source>
</evidence>
<organism evidence="1 2">
    <name type="scientific">Flexivirga alba</name>
    <dbReference type="NCBI Taxonomy" id="702742"/>
    <lineage>
        <taxon>Bacteria</taxon>
        <taxon>Bacillati</taxon>
        <taxon>Actinomycetota</taxon>
        <taxon>Actinomycetes</taxon>
        <taxon>Micrococcales</taxon>
        <taxon>Dermacoccaceae</taxon>
        <taxon>Flexivirga</taxon>
    </lineage>
</organism>
<proteinExistence type="predicted"/>
<gene>
    <name evidence="1" type="ORF">ACFQDH_05785</name>
</gene>